<reference evidence="1 2" key="1">
    <citation type="submission" date="2016-07" db="EMBL/GenBank/DDBJ databases">
        <title>Characterization of isolates of Eisenbergiella tayi derived from blood cultures, using whole genome sequencing.</title>
        <authorList>
            <person name="Burdz T."/>
            <person name="Wiebe D."/>
            <person name="Huynh C."/>
            <person name="Bernard K."/>
        </authorList>
    </citation>
    <scope>NUCLEOTIDE SEQUENCE [LARGE SCALE GENOMIC DNA]</scope>
    <source>
        <strain evidence="1 2">NML 110608</strain>
    </source>
</reference>
<sequence length="44" mass="5125">MENLPCKVNIEDIPEGKTAEDYPEGTLFVWKDHEPIDCDSDWDE</sequence>
<evidence type="ECO:0000313" key="1">
    <source>
        <dbReference type="EMBL" id="ODM03208.1"/>
    </source>
</evidence>
<accession>A0A1E3A398</accession>
<protein>
    <submittedName>
        <fullName evidence="1">Uncharacterized protein</fullName>
    </submittedName>
</protein>
<dbReference type="Proteomes" id="UP000094067">
    <property type="component" value="Unassembled WGS sequence"/>
</dbReference>
<proteinExistence type="predicted"/>
<evidence type="ECO:0000313" key="2">
    <source>
        <dbReference type="Proteomes" id="UP000094067"/>
    </source>
</evidence>
<gene>
    <name evidence="1" type="ORF">BEI61_04002</name>
</gene>
<dbReference type="RefSeq" id="WP_270496916.1">
    <property type="nucleotide sequence ID" value="NZ_MCGH01000003.1"/>
</dbReference>
<name>A0A1E3A398_9FIRM</name>
<comment type="caution">
    <text evidence="1">The sequence shown here is derived from an EMBL/GenBank/DDBJ whole genome shotgun (WGS) entry which is preliminary data.</text>
</comment>
<dbReference type="EMBL" id="MCGH01000003">
    <property type="protein sequence ID" value="ODM03208.1"/>
    <property type="molecule type" value="Genomic_DNA"/>
</dbReference>
<organism evidence="1 2">
    <name type="scientific">Eisenbergiella tayi</name>
    <dbReference type="NCBI Taxonomy" id="1432052"/>
    <lineage>
        <taxon>Bacteria</taxon>
        <taxon>Bacillati</taxon>
        <taxon>Bacillota</taxon>
        <taxon>Clostridia</taxon>
        <taxon>Lachnospirales</taxon>
        <taxon>Lachnospiraceae</taxon>
        <taxon>Eisenbergiella</taxon>
    </lineage>
</organism>
<dbReference type="AlphaFoldDB" id="A0A1E3A398"/>